<keyword evidence="4" id="KW-1185">Reference proteome</keyword>
<dbReference type="Gene3D" id="2.60.40.10">
    <property type="entry name" value="Immunoglobulins"/>
    <property type="match status" value="1"/>
</dbReference>
<dbReference type="STRING" id="78346.BRUM_1686"/>
<dbReference type="InterPro" id="IPR036881">
    <property type="entry name" value="Glyco_hydro_3_C_sf"/>
</dbReference>
<evidence type="ECO:0000313" key="3">
    <source>
        <dbReference type="EMBL" id="KFI86772.1"/>
    </source>
</evidence>
<evidence type="ECO:0000256" key="1">
    <source>
        <dbReference type="ARBA" id="ARBA00005336"/>
    </source>
</evidence>
<gene>
    <name evidence="3" type="ORF">BRUM_1686</name>
</gene>
<dbReference type="eggNOG" id="COG0768">
    <property type="taxonomic scope" value="Bacteria"/>
</dbReference>
<dbReference type="InterPro" id="IPR050288">
    <property type="entry name" value="Cellulose_deg_GH3"/>
</dbReference>
<dbReference type="Proteomes" id="UP000029078">
    <property type="component" value="Unassembled WGS sequence"/>
</dbReference>
<accession>A0A087CU22</accession>
<protein>
    <submittedName>
        <fullName evidence="3">Beta glucosidase</fullName>
        <ecNumber evidence="3">3.2.1.21</ecNumber>
    </submittedName>
</protein>
<organism evidence="3 4">
    <name type="scientific">Bifidobacterium ruminantium</name>
    <dbReference type="NCBI Taxonomy" id="78346"/>
    <lineage>
        <taxon>Bacteria</taxon>
        <taxon>Bacillati</taxon>
        <taxon>Actinomycetota</taxon>
        <taxon>Actinomycetes</taxon>
        <taxon>Bifidobacteriales</taxon>
        <taxon>Bifidobacteriaceae</taxon>
        <taxon>Bifidobacterium</taxon>
    </lineage>
</organism>
<dbReference type="EMBL" id="JGZL01000013">
    <property type="protein sequence ID" value="KFI86772.1"/>
    <property type="molecule type" value="Genomic_DNA"/>
</dbReference>
<name>A0A087CU22_BIFRU</name>
<dbReference type="eggNOG" id="COG1472">
    <property type="taxonomic scope" value="Bacteria"/>
</dbReference>
<dbReference type="PANTHER" id="PTHR42715:SF10">
    <property type="entry name" value="BETA-GLUCOSIDASE"/>
    <property type="match status" value="1"/>
</dbReference>
<proteinExistence type="inferred from homology"/>
<dbReference type="EC" id="3.2.1.21" evidence="3"/>
<dbReference type="InterPro" id="IPR013783">
    <property type="entry name" value="Ig-like_fold"/>
</dbReference>
<dbReference type="GO" id="GO:0005975">
    <property type="term" value="P:carbohydrate metabolic process"/>
    <property type="evidence" value="ECO:0007669"/>
    <property type="project" value="InterPro"/>
</dbReference>
<reference evidence="3 4" key="1">
    <citation type="submission" date="2014-03" db="EMBL/GenBank/DDBJ databases">
        <title>Genomics of Bifidobacteria.</title>
        <authorList>
            <person name="Ventura M."/>
            <person name="Milani C."/>
            <person name="Lugli G.A."/>
        </authorList>
    </citation>
    <scope>NUCLEOTIDE SEQUENCE [LARGE SCALE GENOMIC DNA]</scope>
    <source>
        <strain evidence="3 4">LMG 21811</strain>
    </source>
</reference>
<dbReference type="Gene3D" id="3.40.50.1700">
    <property type="entry name" value="Glycoside hydrolase family 3 C-terminal domain"/>
    <property type="match status" value="1"/>
</dbReference>
<keyword evidence="2 3" id="KW-0378">Hydrolase</keyword>
<evidence type="ECO:0000313" key="4">
    <source>
        <dbReference type="Proteomes" id="UP000029078"/>
    </source>
</evidence>
<evidence type="ECO:0000256" key="2">
    <source>
        <dbReference type="ARBA" id="ARBA00022801"/>
    </source>
</evidence>
<dbReference type="AlphaFoldDB" id="A0A087CU22"/>
<sequence>MNYNEGIYVGYRYYETASDEGLIDYDSTVQYPFGYGLSYTSFDQRMGDVRYDTKSGKVSFDVTVTNTGDKAGKDVVEVYYNPPYTNVSRKDHFANAKAALAGPTDYSMSDKDKSTFYNTGNYDPTKFDKTSDKMPTTGAKNGVRLAELRGADYDDAKWDKLLDELTFDDMDNLIANAGYQNAAIKSIGKVRLSDVDGSAALKDNFTGVRRPAVRNRRTADCASKTTGCVIRAHGRAEDWFNQTSSEISHAVQRWEIA</sequence>
<comment type="similarity">
    <text evidence="1">Belongs to the glycosyl hydrolase 3 family.</text>
</comment>
<dbReference type="PANTHER" id="PTHR42715">
    <property type="entry name" value="BETA-GLUCOSIDASE"/>
    <property type="match status" value="1"/>
</dbReference>
<dbReference type="GO" id="GO:0008422">
    <property type="term" value="F:beta-glucosidase activity"/>
    <property type="evidence" value="ECO:0007669"/>
    <property type="project" value="UniProtKB-EC"/>
</dbReference>
<keyword evidence="3" id="KW-0326">Glycosidase</keyword>
<comment type="caution">
    <text evidence="3">The sequence shown here is derived from an EMBL/GenBank/DDBJ whole genome shotgun (WGS) entry which is preliminary data.</text>
</comment>